<accession>A0A7C4NPA8</accession>
<sequence>MACADKNDGVIFFSKSKFRKSFVGTKTILGRRLEFCHPPSLEKLFATLLISLRLVKPIIESSGPGLETESKLLIAAVRNNNFEYLGTLEIVEDFIDIINNVEEVKKKIMVL</sequence>
<keyword evidence="2" id="KW-0418">Kinase</keyword>
<organism evidence="2">
    <name type="scientific">Ignisphaera aggregans</name>
    <dbReference type="NCBI Taxonomy" id="334771"/>
    <lineage>
        <taxon>Archaea</taxon>
        <taxon>Thermoproteota</taxon>
        <taxon>Thermoprotei</taxon>
        <taxon>Desulfurococcales</taxon>
        <taxon>Desulfurococcaceae</taxon>
        <taxon>Ignisphaera</taxon>
    </lineage>
</organism>
<evidence type="ECO:0000313" key="1">
    <source>
        <dbReference type="EMBL" id="HGQ36257.1"/>
    </source>
</evidence>
<gene>
    <name evidence="2" type="ORF">ENU08_03000</name>
    <name evidence="1" type="ORF">ENU41_06240</name>
</gene>
<dbReference type="EMBL" id="DTBD01000022">
    <property type="protein sequence ID" value="HGQ64190.1"/>
    <property type="molecule type" value="Genomic_DNA"/>
</dbReference>
<dbReference type="AlphaFoldDB" id="A0A7C4NPA8"/>
<dbReference type="EMBL" id="DTCK01000039">
    <property type="protein sequence ID" value="HGQ36257.1"/>
    <property type="molecule type" value="Genomic_DNA"/>
</dbReference>
<comment type="caution">
    <text evidence="2">The sequence shown here is derived from an EMBL/GenBank/DDBJ whole genome shotgun (WGS) entry which is preliminary data.</text>
</comment>
<dbReference type="GO" id="GO:0016301">
    <property type="term" value="F:kinase activity"/>
    <property type="evidence" value="ECO:0007669"/>
    <property type="project" value="UniProtKB-KW"/>
</dbReference>
<proteinExistence type="predicted"/>
<keyword evidence="2" id="KW-0808">Transferase</keyword>
<evidence type="ECO:0000313" key="2">
    <source>
        <dbReference type="EMBL" id="HGQ64190.1"/>
    </source>
</evidence>
<name>A0A7C4NPA8_9CREN</name>
<protein>
    <submittedName>
        <fullName evidence="2">Histidine kinase</fullName>
    </submittedName>
</protein>
<reference evidence="2" key="1">
    <citation type="journal article" date="2020" name="mSystems">
        <title>Genome- and Community-Level Interaction Insights into Carbon Utilization and Element Cycling Functions of Hydrothermarchaeota in Hydrothermal Sediment.</title>
        <authorList>
            <person name="Zhou Z."/>
            <person name="Liu Y."/>
            <person name="Xu W."/>
            <person name="Pan J."/>
            <person name="Luo Z.H."/>
            <person name="Li M."/>
        </authorList>
    </citation>
    <scope>NUCLEOTIDE SEQUENCE [LARGE SCALE GENOMIC DNA]</scope>
    <source>
        <strain evidence="2">SpSt-637</strain>
        <strain evidence="1">SpSt-667</strain>
    </source>
</reference>
<dbReference type="Gene3D" id="3.30.450.20">
    <property type="entry name" value="PAS domain"/>
    <property type="match status" value="1"/>
</dbReference>